<dbReference type="AlphaFoldDB" id="A0A9D1HTZ5"/>
<evidence type="ECO:0000256" key="1">
    <source>
        <dbReference type="SAM" id="Phobius"/>
    </source>
</evidence>
<dbReference type="Pfam" id="PF06612">
    <property type="entry name" value="DUF1146"/>
    <property type="match status" value="1"/>
</dbReference>
<proteinExistence type="predicted"/>
<reference evidence="2" key="2">
    <citation type="journal article" date="2021" name="PeerJ">
        <title>Extensive microbial diversity within the chicken gut microbiome revealed by metagenomics and culture.</title>
        <authorList>
            <person name="Gilroy R."/>
            <person name="Ravi A."/>
            <person name="Getino M."/>
            <person name="Pursley I."/>
            <person name="Horton D.L."/>
            <person name="Alikhan N.F."/>
            <person name="Baker D."/>
            <person name="Gharbi K."/>
            <person name="Hall N."/>
            <person name="Watson M."/>
            <person name="Adriaenssens E.M."/>
            <person name="Foster-Nyarko E."/>
            <person name="Jarju S."/>
            <person name="Secka A."/>
            <person name="Antonio M."/>
            <person name="Oren A."/>
            <person name="Chaudhuri R.R."/>
            <person name="La Ragione R."/>
            <person name="Hildebrand F."/>
            <person name="Pallen M.J."/>
        </authorList>
    </citation>
    <scope>NUCLEOTIDE SEQUENCE</scope>
    <source>
        <strain evidence="2">CHK197-8231</strain>
    </source>
</reference>
<evidence type="ECO:0000313" key="3">
    <source>
        <dbReference type="Proteomes" id="UP000824087"/>
    </source>
</evidence>
<sequence length="65" mass="7761">MTIKILLYCVALPFSVWAIDCLNIEKILKKNRYYQARILYLFLSMSMSYLVVNFLYDVFLNSKII</sequence>
<dbReference type="EMBL" id="DVML01000002">
    <property type="protein sequence ID" value="HIU21987.1"/>
    <property type="molecule type" value="Genomic_DNA"/>
</dbReference>
<keyword evidence="1" id="KW-0812">Transmembrane</keyword>
<dbReference type="Proteomes" id="UP000824087">
    <property type="component" value="Unassembled WGS sequence"/>
</dbReference>
<organism evidence="2 3">
    <name type="scientific">Candidatus Fimihabitans intestinipullorum</name>
    <dbReference type="NCBI Taxonomy" id="2840820"/>
    <lineage>
        <taxon>Bacteria</taxon>
        <taxon>Bacillati</taxon>
        <taxon>Mycoplasmatota</taxon>
        <taxon>Mycoplasmatota incertae sedis</taxon>
        <taxon>Candidatus Fimihabitans</taxon>
    </lineage>
</organism>
<gene>
    <name evidence="2" type="ORF">IAD49_00175</name>
</gene>
<accession>A0A9D1HTZ5</accession>
<keyword evidence="1" id="KW-0472">Membrane</keyword>
<reference evidence="2" key="1">
    <citation type="submission" date="2020-10" db="EMBL/GenBank/DDBJ databases">
        <authorList>
            <person name="Gilroy R."/>
        </authorList>
    </citation>
    <scope>NUCLEOTIDE SEQUENCE</scope>
    <source>
        <strain evidence="2">CHK197-8231</strain>
    </source>
</reference>
<keyword evidence="1" id="KW-1133">Transmembrane helix</keyword>
<feature type="transmembrane region" description="Helical" evidence="1">
    <location>
        <begin position="34"/>
        <end position="56"/>
    </location>
</feature>
<protein>
    <submittedName>
        <fullName evidence="2">DUF1146 domain-containing protein</fullName>
    </submittedName>
</protein>
<comment type="caution">
    <text evidence="2">The sequence shown here is derived from an EMBL/GenBank/DDBJ whole genome shotgun (WGS) entry which is preliminary data.</text>
</comment>
<name>A0A9D1HTZ5_9BACT</name>
<evidence type="ECO:0000313" key="2">
    <source>
        <dbReference type="EMBL" id="HIU21987.1"/>
    </source>
</evidence>
<dbReference type="InterPro" id="IPR009526">
    <property type="entry name" value="DUF1146"/>
</dbReference>